<dbReference type="GO" id="GO:0009847">
    <property type="term" value="P:spore germination"/>
    <property type="evidence" value="ECO:0007669"/>
    <property type="project" value="InterPro"/>
</dbReference>
<dbReference type="InterPro" id="IPR001650">
    <property type="entry name" value="Helicase_C-like"/>
</dbReference>
<dbReference type="Pfam" id="PF00271">
    <property type="entry name" value="Helicase_C"/>
    <property type="match status" value="1"/>
</dbReference>
<dbReference type="GO" id="GO:0006302">
    <property type="term" value="P:double-strand break repair"/>
    <property type="evidence" value="ECO:0007669"/>
    <property type="project" value="TreeGrafter"/>
</dbReference>
<dbReference type="GO" id="GO:0006270">
    <property type="term" value="P:DNA replication initiation"/>
    <property type="evidence" value="ECO:0007669"/>
    <property type="project" value="TreeGrafter"/>
</dbReference>
<keyword evidence="2" id="KW-0067">ATP-binding</keyword>
<dbReference type="GO" id="GO:0003677">
    <property type="term" value="F:DNA binding"/>
    <property type="evidence" value="ECO:0007669"/>
    <property type="project" value="UniProtKB-KW"/>
</dbReference>
<gene>
    <name evidence="6" type="ORF">LEA_04858</name>
</gene>
<keyword evidence="3" id="KW-0238">DNA-binding</keyword>
<feature type="non-terminal residue" evidence="6">
    <location>
        <position position="1"/>
    </location>
</feature>
<dbReference type="Gene3D" id="3.40.50.300">
    <property type="entry name" value="P-loop containing nucleotide triphosphate hydrolases"/>
    <property type="match status" value="1"/>
</dbReference>
<keyword evidence="4" id="KW-0472">Membrane</keyword>
<organism evidence="6">
    <name type="scientific">human gut metagenome</name>
    <dbReference type="NCBI Taxonomy" id="408170"/>
    <lineage>
        <taxon>unclassified sequences</taxon>
        <taxon>metagenomes</taxon>
        <taxon>organismal metagenomes</taxon>
    </lineage>
</organism>
<reference evidence="6" key="1">
    <citation type="journal article" date="2013" name="Environ. Microbiol.">
        <title>Microbiota from the distal guts of lean and obese adolescents exhibit partial functional redundancy besides clear differences in community structure.</title>
        <authorList>
            <person name="Ferrer M."/>
            <person name="Ruiz A."/>
            <person name="Lanza F."/>
            <person name="Haange S.B."/>
            <person name="Oberbach A."/>
            <person name="Till H."/>
            <person name="Bargiela R."/>
            <person name="Campoy C."/>
            <person name="Segura M.T."/>
            <person name="Richter M."/>
            <person name="von Bergen M."/>
            <person name="Seifert J."/>
            <person name="Suarez A."/>
        </authorList>
    </citation>
    <scope>NUCLEOTIDE SEQUENCE</scope>
</reference>
<evidence type="ECO:0000256" key="2">
    <source>
        <dbReference type="ARBA" id="ARBA00022840"/>
    </source>
</evidence>
<dbReference type="Pfam" id="PF03323">
    <property type="entry name" value="GerA"/>
    <property type="match status" value="1"/>
</dbReference>
<name>K1TSX0_9ZZZZ</name>
<dbReference type="PANTHER" id="PTHR30580">
    <property type="entry name" value="PRIMOSOMAL PROTEIN N"/>
    <property type="match status" value="1"/>
</dbReference>
<feature type="domain" description="Helicase C-terminal" evidence="5">
    <location>
        <begin position="57"/>
        <end position="211"/>
    </location>
</feature>
<accession>K1TSX0</accession>
<protein>
    <submittedName>
        <fullName evidence="6">Primosomal protein N</fullName>
    </submittedName>
</protein>
<dbReference type="GO" id="GO:0006310">
    <property type="term" value="P:DNA recombination"/>
    <property type="evidence" value="ECO:0007669"/>
    <property type="project" value="TreeGrafter"/>
</dbReference>
<dbReference type="AlphaFoldDB" id="K1TSX0"/>
<dbReference type="PANTHER" id="PTHR30580:SF0">
    <property type="entry name" value="PRIMOSOMAL PROTEIN N"/>
    <property type="match status" value="1"/>
</dbReference>
<dbReference type="GO" id="GO:0016020">
    <property type="term" value="C:membrane"/>
    <property type="evidence" value="ECO:0007669"/>
    <property type="project" value="InterPro"/>
</dbReference>
<sequence length="220" mass="25200">RVDPKLLTQIRERIRSIQVDALAMNQESLAECLYQRKWYNPFPKFKYTERPDTAAYPVPTECPNCGSTEIMGRGFGTEKIEDQIAEIFPEAKIARMDLDTTRTRNAYERLIADFSEGRTNLLIGTQMVSKGLDFDKVSVVGILNADSMLNYPDFRAYEHAFMMMAQVSGRAGRKGKRGLVILQTKNPTLPVIGQVVHNDYEGLYQGILEERRTFHYPTFF</sequence>
<evidence type="ECO:0000256" key="1">
    <source>
        <dbReference type="ARBA" id="ARBA00022741"/>
    </source>
</evidence>
<dbReference type="PROSITE" id="PS51194">
    <property type="entry name" value="HELICASE_CTER"/>
    <property type="match status" value="1"/>
</dbReference>
<dbReference type="InterPro" id="IPR004995">
    <property type="entry name" value="Spore_Ger"/>
</dbReference>
<proteinExistence type="predicted"/>
<evidence type="ECO:0000256" key="3">
    <source>
        <dbReference type="ARBA" id="ARBA00023125"/>
    </source>
</evidence>
<comment type="caution">
    <text evidence="6">The sequence shown here is derived from an EMBL/GenBank/DDBJ whole genome shotgun (WGS) entry which is preliminary data.</text>
</comment>
<dbReference type="GO" id="GO:0005524">
    <property type="term" value="F:ATP binding"/>
    <property type="evidence" value="ECO:0007669"/>
    <property type="project" value="UniProtKB-KW"/>
</dbReference>
<keyword evidence="1" id="KW-0547">Nucleotide-binding</keyword>
<evidence type="ECO:0000313" key="6">
    <source>
        <dbReference type="EMBL" id="EKC76107.1"/>
    </source>
</evidence>
<feature type="non-terminal residue" evidence="6">
    <location>
        <position position="220"/>
    </location>
</feature>
<evidence type="ECO:0000256" key="4">
    <source>
        <dbReference type="ARBA" id="ARBA00023136"/>
    </source>
</evidence>
<evidence type="ECO:0000259" key="5">
    <source>
        <dbReference type="PROSITE" id="PS51194"/>
    </source>
</evidence>
<dbReference type="InterPro" id="IPR027417">
    <property type="entry name" value="P-loop_NTPase"/>
</dbReference>
<dbReference type="SUPFAM" id="SSF52540">
    <property type="entry name" value="P-loop containing nucleoside triphosphate hydrolases"/>
    <property type="match status" value="1"/>
</dbReference>
<dbReference type="SMART" id="SM00490">
    <property type="entry name" value="HELICc"/>
    <property type="match status" value="1"/>
</dbReference>
<dbReference type="GO" id="GO:0043138">
    <property type="term" value="F:3'-5' DNA helicase activity"/>
    <property type="evidence" value="ECO:0007669"/>
    <property type="project" value="TreeGrafter"/>
</dbReference>
<dbReference type="EMBL" id="AJWY01003181">
    <property type="protein sequence ID" value="EKC76107.1"/>
    <property type="molecule type" value="Genomic_DNA"/>
</dbReference>